<feature type="compositionally biased region" description="Polar residues" evidence="1">
    <location>
        <begin position="94"/>
        <end position="103"/>
    </location>
</feature>
<dbReference type="AlphaFoldDB" id="A0A1X2I4N8"/>
<organism evidence="3 4">
    <name type="scientific">Absidia repens</name>
    <dbReference type="NCBI Taxonomy" id="90262"/>
    <lineage>
        <taxon>Eukaryota</taxon>
        <taxon>Fungi</taxon>
        <taxon>Fungi incertae sedis</taxon>
        <taxon>Mucoromycota</taxon>
        <taxon>Mucoromycotina</taxon>
        <taxon>Mucoromycetes</taxon>
        <taxon>Mucorales</taxon>
        <taxon>Cunninghamellaceae</taxon>
        <taxon>Absidia</taxon>
    </lineage>
</organism>
<keyword evidence="2" id="KW-1133">Transmembrane helix</keyword>
<keyword evidence="4" id="KW-1185">Reference proteome</keyword>
<dbReference type="Proteomes" id="UP000193560">
    <property type="component" value="Unassembled WGS sequence"/>
</dbReference>
<name>A0A1X2I4N8_9FUNG</name>
<accession>A0A1X2I4N8</accession>
<evidence type="ECO:0008006" key="5">
    <source>
        <dbReference type="Google" id="ProtNLM"/>
    </source>
</evidence>
<evidence type="ECO:0000313" key="4">
    <source>
        <dbReference type="Proteomes" id="UP000193560"/>
    </source>
</evidence>
<gene>
    <name evidence="3" type="ORF">BCR42DRAFT_455176</name>
</gene>
<dbReference type="SUPFAM" id="SSF118359">
    <property type="entry name" value="Expressed protein At2g23090/F21P24.15"/>
    <property type="match status" value="1"/>
</dbReference>
<feature type="region of interest" description="Disordered" evidence="1">
    <location>
        <begin position="86"/>
        <end position="111"/>
    </location>
</feature>
<sequence>MAEMNGNFSPMSPIPTSTTAASQSTPIQNDHPFYQHNQDDDHQHRLHHDSSINVRDSREPNSLCPSPILPTYEETVRPGRHGHEMVNDIEEQQPQESTRQVDTNNEEKKSKKKQRKKALSYLCCICCPCFPMWTRCICCFLLFAIVVFAIAAGILAALFQMPTVTFNGPTDDPNGLPRFQNLSGNNSTYGAFNINIGLNFTIVNPNVEGLTFEKIKAIAYYPIQPSRSLGGGNMTNLRINPAATTQFIFPFQIHYDPSVDPGYAILFDMMTKCGLLGAPQKQDITINYDLKPTVRVIGVPVSPTIHQSASFPCPIQGGQLSMPKGLLSVLT</sequence>
<evidence type="ECO:0000256" key="1">
    <source>
        <dbReference type="SAM" id="MobiDB-lite"/>
    </source>
</evidence>
<comment type="caution">
    <text evidence="3">The sequence shown here is derived from an EMBL/GenBank/DDBJ whole genome shotgun (WGS) entry which is preliminary data.</text>
</comment>
<feature type="region of interest" description="Disordered" evidence="1">
    <location>
        <begin position="1"/>
        <end position="74"/>
    </location>
</feature>
<dbReference type="STRING" id="90262.A0A1X2I4N8"/>
<evidence type="ECO:0000313" key="3">
    <source>
        <dbReference type="EMBL" id="ORZ09252.1"/>
    </source>
</evidence>
<dbReference type="EMBL" id="MCGE01000028">
    <property type="protein sequence ID" value="ORZ09252.1"/>
    <property type="molecule type" value="Genomic_DNA"/>
</dbReference>
<dbReference type="OrthoDB" id="20273at2759"/>
<reference evidence="3 4" key="1">
    <citation type="submission" date="2016-07" db="EMBL/GenBank/DDBJ databases">
        <title>Pervasive Adenine N6-methylation of Active Genes in Fungi.</title>
        <authorList>
            <consortium name="DOE Joint Genome Institute"/>
            <person name="Mondo S.J."/>
            <person name="Dannebaum R.O."/>
            <person name="Kuo R.C."/>
            <person name="Labutti K."/>
            <person name="Haridas S."/>
            <person name="Kuo A."/>
            <person name="Salamov A."/>
            <person name="Ahrendt S.R."/>
            <person name="Lipzen A."/>
            <person name="Sullivan W."/>
            <person name="Andreopoulos W.B."/>
            <person name="Clum A."/>
            <person name="Lindquist E."/>
            <person name="Daum C."/>
            <person name="Ramamoorthy G.K."/>
            <person name="Gryganskyi A."/>
            <person name="Culley D."/>
            <person name="Magnuson J.K."/>
            <person name="James T.Y."/>
            <person name="O'Malley M.A."/>
            <person name="Stajich J.E."/>
            <person name="Spatafora J.W."/>
            <person name="Visel A."/>
            <person name="Grigoriev I.V."/>
        </authorList>
    </citation>
    <scope>NUCLEOTIDE SEQUENCE [LARGE SCALE GENOMIC DNA]</scope>
    <source>
        <strain evidence="3 4">NRRL 1336</strain>
    </source>
</reference>
<keyword evidence="2" id="KW-0812">Transmembrane</keyword>
<feature type="transmembrane region" description="Helical" evidence="2">
    <location>
        <begin position="140"/>
        <end position="159"/>
    </location>
</feature>
<protein>
    <recommendedName>
        <fullName evidence="5">Late embryogenesis abundant protein LEA-2 subgroup domain-containing protein</fullName>
    </recommendedName>
</protein>
<feature type="compositionally biased region" description="Low complexity" evidence="1">
    <location>
        <begin position="9"/>
        <end position="28"/>
    </location>
</feature>
<evidence type="ECO:0000256" key="2">
    <source>
        <dbReference type="SAM" id="Phobius"/>
    </source>
</evidence>
<keyword evidence="2" id="KW-0472">Membrane</keyword>
<proteinExistence type="predicted"/>